<feature type="compositionally biased region" description="Acidic residues" evidence="3">
    <location>
        <begin position="113"/>
        <end position="122"/>
    </location>
</feature>
<dbReference type="InterPro" id="IPR036680">
    <property type="entry name" value="SPOR-like_sf"/>
</dbReference>
<accession>A0A6M1TCB0</accession>
<dbReference type="InterPro" id="IPR007730">
    <property type="entry name" value="SPOR-like_dom"/>
</dbReference>
<keyword evidence="4" id="KW-0812">Transmembrane</keyword>
<dbReference type="Gene3D" id="4.10.520.10">
    <property type="entry name" value="IHF-like DNA-binding proteins"/>
    <property type="match status" value="1"/>
</dbReference>
<organism evidence="6 7">
    <name type="scientific">Halalkalibaculum roseum</name>
    <dbReference type="NCBI Taxonomy" id="2709311"/>
    <lineage>
        <taxon>Bacteria</taxon>
        <taxon>Pseudomonadati</taxon>
        <taxon>Balneolota</taxon>
        <taxon>Balneolia</taxon>
        <taxon>Balneolales</taxon>
        <taxon>Balneolaceae</taxon>
        <taxon>Halalkalibaculum</taxon>
    </lineage>
</organism>
<feature type="compositionally biased region" description="Basic and acidic residues" evidence="3">
    <location>
        <begin position="123"/>
        <end position="159"/>
    </location>
</feature>
<evidence type="ECO:0000259" key="5">
    <source>
        <dbReference type="PROSITE" id="PS51724"/>
    </source>
</evidence>
<evidence type="ECO:0000313" key="6">
    <source>
        <dbReference type="EMBL" id="NGP77753.1"/>
    </source>
</evidence>
<evidence type="ECO:0000256" key="4">
    <source>
        <dbReference type="SAM" id="Phobius"/>
    </source>
</evidence>
<dbReference type="GO" id="GO:0003677">
    <property type="term" value="F:DNA binding"/>
    <property type="evidence" value="ECO:0007669"/>
    <property type="project" value="UniProtKB-KW"/>
</dbReference>
<reference evidence="6 7" key="1">
    <citation type="submission" date="2020-02" db="EMBL/GenBank/DDBJ databases">
        <title>Balneolaceae bacterium YR4-1, complete genome.</title>
        <authorList>
            <person name="Li Y."/>
            <person name="Wu S."/>
        </authorList>
    </citation>
    <scope>NUCLEOTIDE SEQUENCE [LARGE SCALE GENOMIC DNA]</scope>
    <source>
        <strain evidence="6 7">YR4-1</strain>
    </source>
</reference>
<comment type="caution">
    <text evidence="6">The sequence shown here is derived from an EMBL/GenBank/DDBJ whole genome shotgun (WGS) entry which is preliminary data.</text>
</comment>
<dbReference type="RefSeq" id="WP_165143416.1">
    <property type="nucleotide sequence ID" value="NZ_JAALLT010000004.1"/>
</dbReference>
<sequence>MTVNRKKLIDLLAEKTGFEKASVEEQLDLFMNQLSAELSKGESFEVTGLGTFSLEDNGIVFQAGEKLSTEVNYKYAGMKPIELIGAYKETPDISTGRTSKDSSETESVPGVEEYSEEMDTPVETDKEIKKDIPEQPAPEKKKTAAEKEKPETPVKEEGQKVAQNVNTPKKSLKKEKKPAAAASAKPTASSKKPSSVKRKKETTDPIGKLLVAAVVVIALGISGWMFYDLGYFGTSADTGNSNGVSESAVEETLKTTPGQQENFAGEENNSAIDSVTNEKSAGMDNSSEQVDTNSTSSITSIAEASRQSAYGLRGGASPNVDDGYTIVVHSLRDEAKVRKLNEELMQSGYRTVISRANIMDTTFWRLGLGRFKTIEDAQMASQTLPSPYKSNHFIKRIQ</sequence>
<dbReference type="Gene3D" id="3.30.70.1070">
    <property type="entry name" value="Sporulation related repeat"/>
    <property type="match status" value="1"/>
</dbReference>
<dbReference type="EMBL" id="JAALLT010000004">
    <property type="protein sequence ID" value="NGP77753.1"/>
    <property type="molecule type" value="Genomic_DNA"/>
</dbReference>
<keyword evidence="4" id="KW-1133">Transmembrane helix</keyword>
<gene>
    <name evidence="6" type="ORF">G3570_13985</name>
</gene>
<comment type="similarity">
    <text evidence="1">Belongs to the bacterial histone-like protein family.</text>
</comment>
<keyword evidence="2" id="KW-0238">DNA-binding</keyword>
<dbReference type="Pfam" id="PF05036">
    <property type="entry name" value="SPOR"/>
    <property type="match status" value="1"/>
</dbReference>
<dbReference type="InterPro" id="IPR000119">
    <property type="entry name" value="Hist_DNA-bd"/>
</dbReference>
<dbReference type="GO" id="GO:0030527">
    <property type="term" value="F:structural constituent of chromatin"/>
    <property type="evidence" value="ECO:0007669"/>
    <property type="project" value="InterPro"/>
</dbReference>
<keyword evidence="7" id="KW-1185">Reference proteome</keyword>
<feature type="region of interest" description="Disordered" evidence="3">
    <location>
        <begin position="91"/>
        <end position="202"/>
    </location>
</feature>
<dbReference type="PROSITE" id="PS51724">
    <property type="entry name" value="SPOR"/>
    <property type="match status" value="1"/>
</dbReference>
<dbReference type="InterPro" id="IPR010992">
    <property type="entry name" value="IHF-like_DNA-bd_dom_sf"/>
</dbReference>
<evidence type="ECO:0000256" key="3">
    <source>
        <dbReference type="SAM" id="MobiDB-lite"/>
    </source>
</evidence>
<feature type="compositionally biased region" description="Polar residues" evidence="3">
    <location>
        <begin position="277"/>
        <end position="293"/>
    </location>
</feature>
<dbReference type="AlphaFoldDB" id="A0A6M1TCB0"/>
<dbReference type="Pfam" id="PF00216">
    <property type="entry name" value="Bac_DNA_binding"/>
    <property type="match status" value="1"/>
</dbReference>
<feature type="region of interest" description="Disordered" evidence="3">
    <location>
        <begin position="277"/>
        <end position="297"/>
    </location>
</feature>
<feature type="transmembrane region" description="Helical" evidence="4">
    <location>
        <begin position="206"/>
        <end position="227"/>
    </location>
</feature>
<dbReference type="GO" id="GO:0042834">
    <property type="term" value="F:peptidoglycan binding"/>
    <property type="evidence" value="ECO:0007669"/>
    <property type="project" value="InterPro"/>
</dbReference>
<proteinExistence type="inferred from homology"/>
<protein>
    <recommendedName>
        <fullName evidence="5">SPOR domain-containing protein</fullName>
    </recommendedName>
</protein>
<evidence type="ECO:0000313" key="7">
    <source>
        <dbReference type="Proteomes" id="UP000473278"/>
    </source>
</evidence>
<dbReference type="SUPFAM" id="SSF110997">
    <property type="entry name" value="Sporulation related repeat"/>
    <property type="match status" value="1"/>
</dbReference>
<keyword evidence="4" id="KW-0472">Membrane</keyword>
<feature type="compositionally biased region" description="Low complexity" evidence="3">
    <location>
        <begin position="179"/>
        <end position="193"/>
    </location>
</feature>
<evidence type="ECO:0000256" key="1">
    <source>
        <dbReference type="ARBA" id="ARBA00010529"/>
    </source>
</evidence>
<name>A0A6M1TCB0_9BACT</name>
<dbReference type="SUPFAM" id="SSF47729">
    <property type="entry name" value="IHF-like DNA-binding proteins"/>
    <property type="match status" value="1"/>
</dbReference>
<dbReference type="Proteomes" id="UP000473278">
    <property type="component" value="Unassembled WGS sequence"/>
</dbReference>
<feature type="domain" description="SPOR" evidence="5">
    <location>
        <begin position="318"/>
        <end position="397"/>
    </location>
</feature>
<evidence type="ECO:0000256" key="2">
    <source>
        <dbReference type="ARBA" id="ARBA00023125"/>
    </source>
</evidence>